<dbReference type="AlphaFoldDB" id="A0A940PAK9"/>
<organism evidence="2 3">
    <name type="scientific">Vagococcus allomyrinae</name>
    <dbReference type="NCBI Taxonomy" id="2794353"/>
    <lineage>
        <taxon>Bacteria</taxon>
        <taxon>Bacillati</taxon>
        <taxon>Bacillota</taxon>
        <taxon>Bacilli</taxon>
        <taxon>Lactobacillales</taxon>
        <taxon>Enterococcaceae</taxon>
        <taxon>Vagococcus</taxon>
    </lineage>
</organism>
<feature type="domain" description="SIS" evidence="1">
    <location>
        <begin position="31"/>
        <end position="210"/>
    </location>
</feature>
<protein>
    <submittedName>
        <fullName evidence="2">SIS domain-containing protein</fullName>
    </submittedName>
</protein>
<evidence type="ECO:0000259" key="1">
    <source>
        <dbReference type="PROSITE" id="PS51464"/>
    </source>
</evidence>
<comment type="caution">
    <text evidence="2">The sequence shown here is derived from an EMBL/GenBank/DDBJ whole genome shotgun (WGS) entry which is preliminary data.</text>
</comment>
<name>A0A940PAK9_9ENTE</name>
<dbReference type="InterPro" id="IPR035472">
    <property type="entry name" value="RpiR-like_SIS"/>
</dbReference>
<reference evidence="2" key="1">
    <citation type="submission" date="2020-12" db="EMBL/GenBank/DDBJ databases">
        <title>Vagococcus allomyrinae sp. nov. and Enterococcus lavae sp. nov., isolated from the larvae of Allomyrina dichotoma.</title>
        <authorList>
            <person name="Lee S.D."/>
        </authorList>
    </citation>
    <scope>NUCLEOTIDE SEQUENCE</scope>
    <source>
        <strain evidence="2">BWB3-3</strain>
    </source>
</reference>
<accession>A0A940PAK9</accession>
<dbReference type="Proteomes" id="UP000674938">
    <property type="component" value="Unassembled WGS sequence"/>
</dbReference>
<dbReference type="InterPro" id="IPR046348">
    <property type="entry name" value="SIS_dom_sf"/>
</dbReference>
<evidence type="ECO:0000313" key="2">
    <source>
        <dbReference type="EMBL" id="MBP1044332.1"/>
    </source>
</evidence>
<gene>
    <name evidence="2" type="ORF">I6N95_25310</name>
</gene>
<dbReference type="RefSeq" id="WP_209532721.1">
    <property type="nucleotide sequence ID" value="NZ_JAEEGA010000025.1"/>
</dbReference>
<dbReference type="EMBL" id="JAEEGA010000025">
    <property type="protein sequence ID" value="MBP1044332.1"/>
    <property type="molecule type" value="Genomic_DNA"/>
</dbReference>
<dbReference type="GO" id="GO:0097367">
    <property type="term" value="F:carbohydrate derivative binding"/>
    <property type="evidence" value="ECO:0007669"/>
    <property type="project" value="InterPro"/>
</dbReference>
<proteinExistence type="predicted"/>
<dbReference type="NCBIfam" id="NF002805">
    <property type="entry name" value="PRK02947.1"/>
    <property type="match status" value="1"/>
</dbReference>
<dbReference type="Pfam" id="PF13580">
    <property type="entry name" value="SIS_2"/>
    <property type="match status" value="1"/>
</dbReference>
<dbReference type="PANTHER" id="PTHR30390">
    <property type="entry name" value="SEDOHEPTULOSE 7-PHOSPHATE ISOMERASE / DNAA INITIATOR-ASSOCIATING FACTOR FOR REPLICATION INITIATION"/>
    <property type="match status" value="1"/>
</dbReference>
<dbReference type="SUPFAM" id="SSF53697">
    <property type="entry name" value="SIS domain"/>
    <property type="match status" value="1"/>
</dbReference>
<dbReference type="PANTHER" id="PTHR30390:SF7">
    <property type="entry name" value="PHOSPHOHEPTOSE ISOMERASE"/>
    <property type="match status" value="1"/>
</dbReference>
<evidence type="ECO:0000313" key="3">
    <source>
        <dbReference type="Proteomes" id="UP000674938"/>
    </source>
</evidence>
<dbReference type="Gene3D" id="3.40.50.10490">
    <property type="entry name" value="Glucose-6-phosphate isomerase like protein, domain 1"/>
    <property type="match status" value="1"/>
</dbReference>
<dbReference type="InterPro" id="IPR050099">
    <property type="entry name" value="SIS_GmhA/DiaA_subfam"/>
</dbReference>
<keyword evidence="3" id="KW-1185">Reference proteome</keyword>
<dbReference type="GO" id="GO:1901135">
    <property type="term" value="P:carbohydrate derivative metabolic process"/>
    <property type="evidence" value="ECO:0007669"/>
    <property type="project" value="InterPro"/>
</dbReference>
<dbReference type="InterPro" id="IPR001347">
    <property type="entry name" value="SIS_dom"/>
</dbReference>
<dbReference type="CDD" id="cd05013">
    <property type="entry name" value="SIS_RpiR"/>
    <property type="match status" value="1"/>
</dbReference>
<dbReference type="PROSITE" id="PS51464">
    <property type="entry name" value="SIS"/>
    <property type="match status" value="1"/>
</dbReference>
<sequence length="246" mass="27190">MRLQYFEMINELLQVVEKAEATTMAEATDLLVEAIEQRRSIYIFGASHAGILVQEMFYRAGGLMSINPIFGKEIMLDNQPITLTSQMERLPGYGTILASQVDFQKGDVLILHSVSGRNPVTIELGMVAQEKGASVISLTNMTYSKATTSRHPSGKMLYDVSDVVIDNHGEIGDASCQIVGIEQRVGPSSTVIGATILNAIVVEVCQRLVDHGMSYPPIFYSANLDGGDELNQELYETYQETIHYRY</sequence>